<organism evidence="2 3">
    <name type="scientific">Pseudomonas putida</name>
    <name type="common">Arthrobacter siderocapsulatus</name>
    <dbReference type="NCBI Taxonomy" id="303"/>
    <lineage>
        <taxon>Bacteria</taxon>
        <taxon>Pseudomonadati</taxon>
        <taxon>Pseudomonadota</taxon>
        <taxon>Gammaproteobacteria</taxon>
        <taxon>Pseudomonadales</taxon>
        <taxon>Pseudomonadaceae</taxon>
        <taxon>Pseudomonas</taxon>
    </lineage>
</organism>
<dbReference type="PANTHER" id="PTHR40943">
    <property type="entry name" value="CYTOPLASMIC PROTEIN-RELATED"/>
    <property type="match status" value="1"/>
</dbReference>
<dbReference type="InterPro" id="IPR008579">
    <property type="entry name" value="UGlyAH_Cupin_dom"/>
</dbReference>
<evidence type="ECO:0000259" key="1">
    <source>
        <dbReference type="Pfam" id="PF05899"/>
    </source>
</evidence>
<sequence length="116" mass="12392">MTAFTIIKGTTLQAMPLNPAGQRAGADHGDPQIATQRLAPEAVGSLGVWECQPGGWPVVNRPDTEFTYILSGRANLTDDASGVVVEVSGGDLIILPPGWTGRWDVLETVRKVYAIY</sequence>
<dbReference type="PANTHER" id="PTHR40943:SF1">
    <property type="entry name" value="CYTOPLASMIC PROTEIN"/>
    <property type="match status" value="1"/>
</dbReference>
<dbReference type="RefSeq" id="WP_075806859.1">
    <property type="nucleotide sequence ID" value="NZ_MKZO01000079.1"/>
</dbReference>
<evidence type="ECO:0000313" key="2">
    <source>
        <dbReference type="EMBL" id="OLS58942.1"/>
    </source>
</evidence>
<proteinExistence type="predicted"/>
<dbReference type="Pfam" id="PF05899">
    <property type="entry name" value="Cupin_3"/>
    <property type="match status" value="1"/>
</dbReference>
<gene>
    <name evidence="2" type="ORF">PSEMO_63030</name>
</gene>
<reference evidence="2 3" key="1">
    <citation type="submission" date="2016-10" db="EMBL/GenBank/DDBJ databases">
        <title>Genome Sequence of Pseudomonas putida GM4FR.</title>
        <authorList>
            <person name="Poehlein A."/>
            <person name="Wemheuer F."/>
            <person name="Hollensteiner J."/>
            <person name="Wemheuer B."/>
        </authorList>
    </citation>
    <scope>NUCLEOTIDE SEQUENCE [LARGE SCALE GENOMIC DNA]</scope>
    <source>
        <strain evidence="2 3">GM4FR</strain>
    </source>
</reference>
<evidence type="ECO:0000313" key="3">
    <source>
        <dbReference type="Proteomes" id="UP000186736"/>
    </source>
</evidence>
<dbReference type="InterPro" id="IPR014710">
    <property type="entry name" value="RmlC-like_jellyroll"/>
</dbReference>
<dbReference type="Proteomes" id="UP000186736">
    <property type="component" value="Unassembled WGS sequence"/>
</dbReference>
<dbReference type="Gene3D" id="2.60.120.10">
    <property type="entry name" value="Jelly Rolls"/>
    <property type="match status" value="1"/>
</dbReference>
<dbReference type="CDD" id="cd02227">
    <property type="entry name" value="cupin_TM1112-like"/>
    <property type="match status" value="1"/>
</dbReference>
<dbReference type="AlphaFoldDB" id="A0A1Q9QV86"/>
<dbReference type="InterPro" id="IPR011051">
    <property type="entry name" value="RmlC_Cupin_sf"/>
</dbReference>
<name>A0A1Q9QV86_PSEPU</name>
<dbReference type="EMBL" id="MKZO01000079">
    <property type="protein sequence ID" value="OLS58942.1"/>
    <property type="molecule type" value="Genomic_DNA"/>
</dbReference>
<protein>
    <recommendedName>
        <fullName evidence="1">(S)-ureidoglycine aminohydrolase cupin domain-containing protein</fullName>
    </recommendedName>
</protein>
<feature type="domain" description="(S)-ureidoglycine aminohydrolase cupin" evidence="1">
    <location>
        <begin position="39"/>
        <end position="113"/>
    </location>
</feature>
<comment type="caution">
    <text evidence="2">The sequence shown here is derived from an EMBL/GenBank/DDBJ whole genome shotgun (WGS) entry which is preliminary data.</text>
</comment>
<accession>A0A1Q9QV86</accession>
<dbReference type="SUPFAM" id="SSF51182">
    <property type="entry name" value="RmlC-like cupins"/>
    <property type="match status" value="1"/>
</dbReference>